<reference evidence="5 6" key="1">
    <citation type="submission" date="2019-02" db="EMBL/GenBank/DDBJ databases">
        <title>Deep-cultivation of Planctomycetes and their phenomic and genomic characterization uncovers novel biology.</title>
        <authorList>
            <person name="Wiegand S."/>
            <person name="Jogler M."/>
            <person name="Boedeker C."/>
            <person name="Pinto D."/>
            <person name="Vollmers J."/>
            <person name="Rivas-Marin E."/>
            <person name="Kohn T."/>
            <person name="Peeters S.H."/>
            <person name="Heuer A."/>
            <person name="Rast P."/>
            <person name="Oberbeckmann S."/>
            <person name="Bunk B."/>
            <person name="Jeske O."/>
            <person name="Meyerdierks A."/>
            <person name="Storesund J.E."/>
            <person name="Kallscheuer N."/>
            <person name="Luecker S."/>
            <person name="Lage O.M."/>
            <person name="Pohl T."/>
            <person name="Merkel B.J."/>
            <person name="Hornburger P."/>
            <person name="Mueller R.-W."/>
            <person name="Bruemmer F."/>
            <person name="Labrenz M."/>
            <person name="Spormann A.M."/>
            <person name="Op Den Camp H."/>
            <person name="Overmann J."/>
            <person name="Amann R."/>
            <person name="Jetten M.S.M."/>
            <person name="Mascher T."/>
            <person name="Medema M.H."/>
            <person name="Devos D.P."/>
            <person name="Kaster A.-K."/>
            <person name="Ovreas L."/>
            <person name="Rohde M."/>
            <person name="Galperin M.Y."/>
            <person name="Jogler C."/>
        </authorList>
    </citation>
    <scope>NUCLEOTIDE SEQUENCE [LARGE SCALE GENOMIC DNA]</scope>
    <source>
        <strain evidence="5 6">Pla108</strain>
    </source>
</reference>
<dbReference type="InterPro" id="IPR013762">
    <property type="entry name" value="Integrase-like_cat_sf"/>
</dbReference>
<dbReference type="InterPro" id="IPR050090">
    <property type="entry name" value="Tyrosine_recombinase_XerCD"/>
</dbReference>
<dbReference type="CDD" id="cd00397">
    <property type="entry name" value="DNA_BRE_C"/>
    <property type="match status" value="1"/>
</dbReference>
<dbReference type="PANTHER" id="PTHR30349:SF64">
    <property type="entry name" value="PROPHAGE INTEGRASE INTD-RELATED"/>
    <property type="match status" value="1"/>
</dbReference>
<gene>
    <name evidence="5" type="ORF">Pla108_35100</name>
</gene>
<proteinExistence type="inferred from homology"/>
<dbReference type="GO" id="GO:0006310">
    <property type="term" value="P:DNA recombination"/>
    <property type="evidence" value="ECO:0007669"/>
    <property type="project" value="UniProtKB-KW"/>
</dbReference>
<feature type="domain" description="Tyr recombinase" evidence="4">
    <location>
        <begin position="190"/>
        <end position="400"/>
    </location>
</feature>
<dbReference type="AlphaFoldDB" id="A0A5C6A5U9"/>
<dbReference type="Gene3D" id="1.10.443.10">
    <property type="entry name" value="Intergrase catalytic core"/>
    <property type="match status" value="1"/>
</dbReference>
<name>A0A5C6A5U9_9BACT</name>
<sequence>MPRRPSKAARPPRVPSYCLHRASGQAYVKVRGKVTYLGVYGSDASRTAYAAAVADVLVGRSVSPPKPAADNRPHVVTVREVCDRFVAYARGYYVKNDKVTAEAGMVATACGHAAALFGDQPAEKFGPLALKSVRERMIAKGLARSTVNQSINRLRRAFRWAAGEELIPASIPTALATVPGLRAGRTTARETAPILPVADGVVDATVAALPEVVGDMVRLQRLTGMRPGEVCDLRPCDVDRTGDVWTYRPASHKTQHHGRERVVFLGPKSQAILLRYLARGASSLCFRPCDSEAKRRAEVHAARLTPLSCGNRPGTNVRQSPAFQPGDRYSVCSYRQAITRACEKAGVGHWRPNQLRHTAATEVRARFGLEASQVVLGHSTARTSEIYAEKNLAAGAAVALAIG</sequence>
<evidence type="ECO:0000313" key="5">
    <source>
        <dbReference type="EMBL" id="TWT95362.1"/>
    </source>
</evidence>
<keyword evidence="2" id="KW-0238">DNA-binding</keyword>
<dbReference type="InterPro" id="IPR002104">
    <property type="entry name" value="Integrase_catalytic"/>
</dbReference>
<dbReference type="Pfam" id="PF00589">
    <property type="entry name" value="Phage_integrase"/>
    <property type="match status" value="1"/>
</dbReference>
<dbReference type="EMBL" id="SJPR01000005">
    <property type="protein sequence ID" value="TWT95362.1"/>
    <property type="molecule type" value="Genomic_DNA"/>
</dbReference>
<dbReference type="OrthoDB" id="254233at2"/>
<comment type="similarity">
    <text evidence="1">Belongs to the 'phage' integrase family.</text>
</comment>
<organism evidence="5 6">
    <name type="scientific">Botrimarina colliarenosi</name>
    <dbReference type="NCBI Taxonomy" id="2528001"/>
    <lineage>
        <taxon>Bacteria</taxon>
        <taxon>Pseudomonadati</taxon>
        <taxon>Planctomycetota</taxon>
        <taxon>Planctomycetia</taxon>
        <taxon>Pirellulales</taxon>
        <taxon>Lacipirellulaceae</taxon>
        <taxon>Botrimarina</taxon>
    </lineage>
</organism>
<evidence type="ECO:0000313" key="6">
    <source>
        <dbReference type="Proteomes" id="UP000317421"/>
    </source>
</evidence>
<keyword evidence="3" id="KW-0233">DNA recombination</keyword>
<dbReference type="Proteomes" id="UP000317421">
    <property type="component" value="Unassembled WGS sequence"/>
</dbReference>
<dbReference type="SUPFAM" id="SSF56349">
    <property type="entry name" value="DNA breaking-rejoining enzymes"/>
    <property type="match status" value="1"/>
</dbReference>
<dbReference type="GO" id="GO:0003677">
    <property type="term" value="F:DNA binding"/>
    <property type="evidence" value="ECO:0007669"/>
    <property type="project" value="UniProtKB-KW"/>
</dbReference>
<evidence type="ECO:0000256" key="2">
    <source>
        <dbReference type="ARBA" id="ARBA00023125"/>
    </source>
</evidence>
<accession>A0A5C6A5U9</accession>
<dbReference type="PROSITE" id="PS51898">
    <property type="entry name" value="TYR_RECOMBINASE"/>
    <property type="match status" value="1"/>
</dbReference>
<comment type="caution">
    <text evidence="5">The sequence shown here is derived from an EMBL/GenBank/DDBJ whole genome shotgun (WGS) entry which is preliminary data.</text>
</comment>
<dbReference type="PANTHER" id="PTHR30349">
    <property type="entry name" value="PHAGE INTEGRASE-RELATED"/>
    <property type="match status" value="1"/>
</dbReference>
<dbReference type="GO" id="GO:0015074">
    <property type="term" value="P:DNA integration"/>
    <property type="evidence" value="ECO:0007669"/>
    <property type="project" value="InterPro"/>
</dbReference>
<dbReference type="InterPro" id="IPR011010">
    <property type="entry name" value="DNA_brk_join_enz"/>
</dbReference>
<keyword evidence="6" id="KW-1185">Reference proteome</keyword>
<dbReference type="InterPro" id="IPR010998">
    <property type="entry name" value="Integrase_recombinase_N"/>
</dbReference>
<evidence type="ECO:0000256" key="3">
    <source>
        <dbReference type="ARBA" id="ARBA00023172"/>
    </source>
</evidence>
<dbReference type="RefSeq" id="WP_146446202.1">
    <property type="nucleotide sequence ID" value="NZ_SJPR01000005.1"/>
</dbReference>
<evidence type="ECO:0000259" key="4">
    <source>
        <dbReference type="PROSITE" id="PS51898"/>
    </source>
</evidence>
<protein>
    <submittedName>
        <fullName evidence="5">Site-specific tyrosine recombinase XerC</fullName>
    </submittedName>
</protein>
<dbReference type="Gene3D" id="1.10.150.130">
    <property type="match status" value="1"/>
</dbReference>
<evidence type="ECO:0000256" key="1">
    <source>
        <dbReference type="ARBA" id="ARBA00008857"/>
    </source>
</evidence>